<feature type="compositionally biased region" description="Basic and acidic residues" evidence="1">
    <location>
        <begin position="869"/>
        <end position="882"/>
    </location>
</feature>
<feature type="compositionally biased region" description="Basic and acidic residues" evidence="1">
    <location>
        <begin position="1212"/>
        <end position="1221"/>
    </location>
</feature>
<feature type="compositionally biased region" description="Polar residues" evidence="1">
    <location>
        <begin position="780"/>
        <end position="794"/>
    </location>
</feature>
<feature type="region of interest" description="Disordered" evidence="1">
    <location>
        <begin position="626"/>
        <end position="738"/>
    </location>
</feature>
<feature type="region of interest" description="Disordered" evidence="1">
    <location>
        <begin position="467"/>
        <end position="535"/>
    </location>
</feature>
<sequence length="1259" mass="137435">MGNEMGNNNTSGLREEDNTVEGKPVQGFDHADDPKGPNRLVPATEDKEEVDMKTEGETSPEDAGQTDYEKEQNHEVVASDDIHVNGKDEKEEIKGQDHLVPAAEDKNTLGNKMEPAYLEHDGLASSRIEDPENDGKEQDTSKILEVEEIPLKEAASTDETNAGASLDESTHGTEYPCVDKQKHDEKEKDITINDEAEEQSSQEAEEAKGQDHVVPTADDKSSWRNETESASLEHDGLASPRDPGHNEKEQDTGTILKAEEMPLKEAASTDETNEEVCLVATGGDKSTCGTKTGLVLGDCDGVVHPCLDKPKPDEKEEDINTSDETVEQSSLEAASTDVVDRQGQLLIVVEGKATYANETCLVSSDPEGAEDLHNDNPKDHEKEEDINMILVDKEDSMQETGYAEEAKGQDHLFPADEDKNVWGNETESASLELDGLASPHIEDPAHDEKEQDASKILEVEELPWKEGASTDETNAEGCQVPASGDESCHGTETWTVCGDHGGMEYPSVEEQKHDEKEEDITTNNEAEEQFSHEVASTDVLDRQGQQLAVVEDKATKGHETDLVSCDPMGTADLQSDNPKEQEKEVNNTSAEPQEKPIAKDDMEGKDITIPAAEGADCDNIEAELASGDHMIVGDTPDNQTLEVQEQGKIELDPPAESTEADAKPSEVVEGNEIQPVFSSKNLEDHDMQKESNFGESLSGITHHVEDQNLMKEAEDKVASNSLSDQASSTSDDSVPREPIVVLEPESAEIGAEQMVLECNGPLKSKDMIILSLTCRDQENGFVSDSSLSTDTVESVFSDRSPEIGNEREPGNDLGTITTAMTNLPMKGGAKCNGELATEMNSTKNDSPEPQVEVILLDETQNKQVEVSESEDKGTVLSRKDALIEEESDNGNAKQSHCQTQSGEDGEASEEGSKADDQTEFSPQFMMNGHPVDASINSQKEQQKDSQQEVQLITDSADTFPIDQMYREEETEEEKIIEEIIGKNKDSNPIENGAPRRENGEQCICHSYGPMEQTETENSNESMIEIKTDLTGKIVVPMVENGAEKPLTLSETKAVANGDDHNQLECVGRLSMESNPDNTTMPKSPSFDLDLRIDARAEESDQTPLLYQDKTTINSFSSQPDVTDHEKPVADTENGETPSLYESIAAQENGVTLERSDSEKSKTPFLGFLKEDEEADNNMLMKPMKQDDQSTTKETTASKDSVSVKVVTSGTTKGHDNEMKDVEKIEVSPAKIADVKSAEGPADPEFPEGPVQQISYEVKA</sequence>
<evidence type="ECO:0000256" key="1">
    <source>
        <dbReference type="SAM" id="MobiDB-lite"/>
    </source>
</evidence>
<keyword evidence="3" id="KW-1185">Reference proteome</keyword>
<feature type="region of interest" description="Disordered" evidence="1">
    <location>
        <begin position="780"/>
        <end position="961"/>
    </location>
</feature>
<feature type="compositionally biased region" description="Acidic residues" evidence="1">
    <location>
        <begin position="315"/>
        <end position="326"/>
    </location>
</feature>
<feature type="compositionally biased region" description="Basic and acidic residues" evidence="1">
    <location>
        <begin position="980"/>
        <end position="999"/>
    </location>
</feature>
<protein>
    <submittedName>
        <fullName evidence="2">Uncharacterized protein</fullName>
    </submittedName>
</protein>
<feature type="region of interest" description="Disordered" evidence="1">
    <location>
        <begin position="299"/>
        <end position="338"/>
    </location>
</feature>
<proteinExistence type="predicted"/>
<gene>
    <name evidence="2" type="ORF">V6N11_060936</name>
</gene>
<feature type="region of interest" description="Disordered" evidence="1">
    <location>
        <begin position="398"/>
        <end position="429"/>
    </location>
</feature>
<feature type="compositionally biased region" description="Basic and acidic residues" evidence="1">
    <location>
        <begin position="550"/>
        <end position="561"/>
    </location>
</feature>
<evidence type="ECO:0000313" key="3">
    <source>
        <dbReference type="Proteomes" id="UP001396334"/>
    </source>
</evidence>
<feature type="region of interest" description="Disordered" evidence="1">
    <location>
        <begin position="550"/>
        <end position="605"/>
    </location>
</feature>
<feature type="compositionally biased region" description="Polar residues" evidence="1">
    <location>
        <begin position="1"/>
        <end position="12"/>
    </location>
</feature>
<feature type="compositionally biased region" description="Basic and acidic residues" evidence="1">
    <location>
        <begin position="117"/>
        <end position="151"/>
    </location>
</feature>
<feature type="region of interest" description="Disordered" evidence="1">
    <location>
        <begin position="1098"/>
        <end position="1221"/>
    </location>
</feature>
<feature type="region of interest" description="Disordered" evidence="1">
    <location>
        <begin position="980"/>
        <end position="1001"/>
    </location>
</feature>
<dbReference type="Proteomes" id="UP001396334">
    <property type="component" value="Unassembled WGS sequence"/>
</dbReference>
<comment type="caution">
    <text evidence="2">The sequence shown here is derived from an EMBL/GenBank/DDBJ whole genome shotgun (WGS) entry which is preliminary data.</text>
</comment>
<feature type="compositionally biased region" description="Acidic residues" evidence="1">
    <location>
        <begin position="516"/>
        <end position="528"/>
    </location>
</feature>
<reference evidence="2 3" key="1">
    <citation type="journal article" date="2024" name="G3 (Bethesda)">
        <title>Genome assembly of Hibiscus sabdariffa L. provides insights into metabolisms of medicinal natural products.</title>
        <authorList>
            <person name="Kim T."/>
        </authorList>
    </citation>
    <scope>NUCLEOTIDE SEQUENCE [LARGE SCALE GENOMIC DNA]</scope>
    <source>
        <strain evidence="2">TK-2024</strain>
        <tissue evidence="2">Old leaves</tissue>
    </source>
</reference>
<feature type="compositionally biased region" description="Basic and acidic residues" evidence="1">
    <location>
        <begin position="177"/>
        <end position="191"/>
    </location>
</feature>
<feature type="compositionally biased region" description="Basic and acidic residues" evidence="1">
    <location>
        <begin position="799"/>
        <end position="810"/>
    </location>
</feature>
<evidence type="ECO:0000313" key="2">
    <source>
        <dbReference type="EMBL" id="KAK9003372.1"/>
    </source>
</evidence>
<feature type="region of interest" description="Disordered" evidence="1">
    <location>
        <begin position="1235"/>
        <end position="1259"/>
    </location>
</feature>
<feature type="compositionally biased region" description="Basic and acidic residues" evidence="1">
    <location>
        <begin position="404"/>
        <end position="420"/>
    </location>
</feature>
<feature type="compositionally biased region" description="Basic and acidic residues" evidence="1">
    <location>
        <begin position="80"/>
        <end position="107"/>
    </location>
</feature>
<feature type="compositionally biased region" description="Polar residues" evidence="1">
    <location>
        <begin position="1101"/>
        <end position="1120"/>
    </location>
</feature>
<accession>A0ABR2QRU5</accession>
<feature type="compositionally biased region" description="Low complexity" evidence="1">
    <location>
        <begin position="1197"/>
        <end position="1211"/>
    </location>
</feature>
<feature type="compositionally biased region" description="Acidic residues" evidence="1">
    <location>
        <begin position="192"/>
        <end position="204"/>
    </location>
</feature>
<feature type="compositionally biased region" description="Basic and acidic residues" evidence="1">
    <location>
        <begin position="592"/>
        <end position="605"/>
    </location>
</feature>
<feature type="compositionally biased region" description="Polar residues" evidence="1">
    <location>
        <begin position="690"/>
        <end position="699"/>
    </location>
</feature>
<feature type="region of interest" description="Disordered" evidence="1">
    <location>
        <begin position="1"/>
        <end position="274"/>
    </location>
</feature>
<feature type="compositionally biased region" description="Basic and acidic residues" evidence="1">
    <location>
        <begin position="205"/>
        <end position="263"/>
    </location>
</feature>
<feature type="region of interest" description="Disordered" evidence="1">
    <location>
        <begin position="362"/>
        <end position="385"/>
    </location>
</feature>
<feature type="compositionally biased region" description="Basic and acidic residues" evidence="1">
    <location>
        <begin position="702"/>
        <end position="717"/>
    </location>
</feature>
<organism evidence="2 3">
    <name type="scientific">Hibiscus sabdariffa</name>
    <name type="common">roselle</name>
    <dbReference type="NCBI Taxonomy" id="183260"/>
    <lineage>
        <taxon>Eukaryota</taxon>
        <taxon>Viridiplantae</taxon>
        <taxon>Streptophyta</taxon>
        <taxon>Embryophyta</taxon>
        <taxon>Tracheophyta</taxon>
        <taxon>Spermatophyta</taxon>
        <taxon>Magnoliopsida</taxon>
        <taxon>eudicotyledons</taxon>
        <taxon>Gunneridae</taxon>
        <taxon>Pentapetalae</taxon>
        <taxon>rosids</taxon>
        <taxon>malvids</taxon>
        <taxon>Malvales</taxon>
        <taxon>Malvaceae</taxon>
        <taxon>Malvoideae</taxon>
        <taxon>Hibiscus</taxon>
    </lineage>
</organism>
<dbReference type="EMBL" id="JBBPBN010000034">
    <property type="protein sequence ID" value="KAK9003372.1"/>
    <property type="molecule type" value="Genomic_DNA"/>
</dbReference>
<feature type="compositionally biased region" description="Basic and acidic residues" evidence="1">
    <location>
        <begin position="370"/>
        <end position="385"/>
    </location>
</feature>
<feature type="compositionally biased region" description="Polar residues" evidence="1">
    <location>
        <begin position="889"/>
        <end position="900"/>
    </location>
</feature>
<name>A0ABR2QRU5_9ROSI</name>
<feature type="compositionally biased region" description="Polar residues" evidence="1">
    <location>
        <begin position="718"/>
        <end position="732"/>
    </location>
</feature>